<dbReference type="EC" id="6.3.2.2" evidence="3 10"/>
<evidence type="ECO:0000256" key="4">
    <source>
        <dbReference type="ARBA" id="ARBA00022598"/>
    </source>
</evidence>
<evidence type="ECO:0000313" key="13">
    <source>
        <dbReference type="Proteomes" id="UP001214638"/>
    </source>
</evidence>
<dbReference type="SUPFAM" id="SSF55931">
    <property type="entry name" value="Glutamine synthetase/guanido kinase"/>
    <property type="match status" value="1"/>
</dbReference>
<dbReference type="PANTHER" id="PTHR11164:SF0">
    <property type="entry name" value="GLUTAMATE--CYSTEINE LIGASE CATALYTIC SUBUNIT"/>
    <property type="match status" value="1"/>
</dbReference>
<keyword evidence="11" id="KW-0808">Transferase</keyword>
<keyword evidence="13" id="KW-1185">Reference proteome</keyword>
<proteinExistence type="inferred from homology"/>
<dbReference type="EMBL" id="JALLKP010000001">
    <property type="protein sequence ID" value="KAK2197550.1"/>
    <property type="molecule type" value="Genomic_DNA"/>
</dbReference>
<keyword evidence="5 10" id="KW-0317">Glutathione biosynthesis</keyword>
<keyword evidence="6 10" id="KW-0547">Nucleotide-binding</keyword>
<dbReference type="Proteomes" id="UP001214638">
    <property type="component" value="Unassembled WGS sequence"/>
</dbReference>
<dbReference type="GO" id="GO:0006750">
    <property type="term" value="P:glutathione biosynthetic process"/>
    <property type="evidence" value="ECO:0007669"/>
    <property type="project" value="UniProtKB-UniRule"/>
</dbReference>
<evidence type="ECO:0000313" key="12">
    <source>
        <dbReference type="EMBL" id="KAK2197550.1"/>
    </source>
</evidence>
<evidence type="ECO:0000256" key="7">
    <source>
        <dbReference type="ARBA" id="ARBA00022840"/>
    </source>
</evidence>
<comment type="caution">
    <text evidence="11">The sequence shown here is derived from an EMBL/GenBank/DDBJ whole genome shotgun (WGS) entry which is preliminary data.</text>
</comment>
<keyword evidence="7 10" id="KW-0067">ATP-binding</keyword>
<dbReference type="GO" id="GO:0004357">
    <property type="term" value="F:glutamate-cysteine ligase activity"/>
    <property type="evidence" value="ECO:0007669"/>
    <property type="project" value="UniProtKB-UniRule"/>
</dbReference>
<comment type="similarity">
    <text evidence="2 10">Belongs to the glutamate--cysteine ligase type 3 family.</text>
</comment>
<evidence type="ECO:0000256" key="8">
    <source>
        <dbReference type="ARBA" id="ARBA00030585"/>
    </source>
</evidence>
<dbReference type="EMBL" id="JALLKP010000059">
    <property type="protein sequence ID" value="KAK2194712.1"/>
    <property type="molecule type" value="Genomic_DNA"/>
</dbReference>
<gene>
    <name evidence="12" type="ORF">BdWA1_000552</name>
    <name evidence="11" type="ORF">BdWA1_003824</name>
</gene>
<evidence type="ECO:0000256" key="2">
    <source>
        <dbReference type="ARBA" id="ARBA00008100"/>
    </source>
</evidence>
<dbReference type="GO" id="GO:0016301">
    <property type="term" value="F:kinase activity"/>
    <property type="evidence" value="ECO:0007669"/>
    <property type="project" value="UniProtKB-KW"/>
</dbReference>
<evidence type="ECO:0000256" key="1">
    <source>
        <dbReference type="ARBA" id="ARBA00005006"/>
    </source>
</evidence>
<evidence type="ECO:0000256" key="5">
    <source>
        <dbReference type="ARBA" id="ARBA00022684"/>
    </source>
</evidence>
<comment type="catalytic activity">
    <reaction evidence="10">
        <text>L-cysteine + L-glutamate + ATP = gamma-L-glutamyl-L-cysteine + ADP + phosphate + H(+)</text>
        <dbReference type="Rhea" id="RHEA:13285"/>
        <dbReference type="ChEBI" id="CHEBI:15378"/>
        <dbReference type="ChEBI" id="CHEBI:29985"/>
        <dbReference type="ChEBI" id="CHEBI:30616"/>
        <dbReference type="ChEBI" id="CHEBI:35235"/>
        <dbReference type="ChEBI" id="CHEBI:43474"/>
        <dbReference type="ChEBI" id="CHEBI:58173"/>
        <dbReference type="ChEBI" id="CHEBI:456216"/>
        <dbReference type="EC" id="6.3.2.2"/>
    </reaction>
</comment>
<dbReference type="Gene3D" id="3.30.590.50">
    <property type="match status" value="3"/>
</dbReference>
<dbReference type="KEGG" id="bdw:94334850"/>
<evidence type="ECO:0000256" key="10">
    <source>
        <dbReference type="RuleBase" id="RU367135"/>
    </source>
</evidence>
<dbReference type="InterPro" id="IPR014746">
    <property type="entry name" value="Gln_synth/guanido_kin_cat_dom"/>
</dbReference>
<dbReference type="RefSeq" id="XP_067804392.1">
    <property type="nucleotide sequence ID" value="XM_067945601.1"/>
</dbReference>
<dbReference type="AlphaFoldDB" id="A0AAD9UMI2"/>
<evidence type="ECO:0000256" key="9">
    <source>
        <dbReference type="ARBA" id="ARBA00032122"/>
    </source>
</evidence>
<keyword evidence="11" id="KW-0418">Kinase</keyword>
<evidence type="ECO:0000256" key="6">
    <source>
        <dbReference type="ARBA" id="ARBA00022741"/>
    </source>
</evidence>
<sequence>MGYLTSSEPLGYEMTRQVQERMRRLATFELLVTYYCNINKRFSDRMFGDELEFMILHLDAEESNVKVVPCSAHMMKYFSEIKNDEYIKFSVHPEFASYMIEAIPKDLFNLEKDFAVTVLESMKHQRETINKILKKMGIKNSYAFTLSSFPLLGCKDSIYLGNEDFQSLLLKKNGGLRTLYAPDMLASPHPRFLALARNIRCRRGKRVNVLARRHVPLTTESRELIKETISKEPIAQSLERLAIAIIDTSDMLCNIPKDPEFSGFSMDKYCDQLNTVGSVTNCEYGNLIKNSFIRNGKISSCCYGYWFTYINDVLERLEGCIEECRGYQLDLTNQLPHLAPEYSKAVHHLENIGNMYLNIAKTIPPKPTLYCTSIHPCIICSSEEMPNLDFKPSVRDTICSGPAEVVGVSMDKLPDGPWSDYGNDEKLEAFIDECIAKSDTNQIKLEHNKFSQTQQDAKNVRYDDVDVIHMDAMVFGMGMSCIQTTFSCQDEEEARYLYDQMLVLSPLFLALTASTVAFRGQLADTNTRWSVLSDAVDDRPDEEKQLFNKSRFSSASLFISRDELHVKNYSYLNDIKVPANVSVYQKCKKIDPIIARHFAYILGRDPVIAYENLTTENFSDCHFEIFQSASWNSVRFKPPPLVGNEYPIPWRVEFRCCEIQLTDFENAAIIGVVALMVKTMIRQHWKLYMPISQVDANIETSQEIDACKKANFFFPKTPFQTRIDTQKCTLEEIFTHPENGLFVLCKKQLDEDLAKKIISQESHKLHNEYMGLFIDRCHGSKDTNAAKMRRFFTSQRSDGIITKKMLYDAIVAIQNKTF</sequence>
<comment type="pathway">
    <text evidence="1 10">Sulfur metabolism; glutathione biosynthesis; glutathione from L-cysteine and L-glutamate: step 1/2.</text>
</comment>
<dbReference type="GO" id="GO:0005524">
    <property type="term" value="F:ATP binding"/>
    <property type="evidence" value="ECO:0007669"/>
    <property type="project" value="UniProtKB-UniRule"/>
</dbReference>
<accession>A0AAD9UMI2</accession>
<dbReference type="GeneID" id="94334850"/>
<dbReference type="InterPro" id="IPR004308">
    <property type="entry name" value="GCS"/>
</dbReference>
<evidence type="ECO:0000256" key="3">
    <source>
        <dbReference type="ARBA" id="ARBA00012220"/>
    </source>
</evidence>
<organism evidence="11 13">
    <name type="scientific">Babesia duncani</name>
    <dbReference type="NCBI Taxonomy" id="323732"/>
    <lineage>
        <taxon>Eukaryota</taxon>
        <taxon>Sar</taxon>
        <taxon>Alveolata</taxon>
        <taxon>Apicomplexa</taxon>
        <taxon>Aconoidasida</taxon>
        <taxon>Piroplasmida</taxon>
        <taxon>Babesiidae</taxon>
        <taxon>Babesia</taxon>
    </lineage>
</organism>
<protein>
    <recommendedName>
        <fullName evidence="3 10">Glutamate--cysteine ligase</fullName>
        <ecNumber evidence="3 10">6.3.2.2</ecNumber>
    </recommendedName>
    <alternativeName>
        <fullName evidence="9 10">Gamma-ECS</fullName>
    </alternativeName>
    <alternativeName>
        <fullName evidence="8 10">Gamma-glutamylcysteine synthetase</fullName>
    </alternativeName>
</protein>
<name>A0AAD9UMI2_9APIC</name>
<keyword evidence="4 10" id="KW-0436">Ligase</keyword>
<reference evidence="11" key="1">
    <citation type="journal article" date="2023" name="Nat. Microbiol.">
        <title>Babesia duncani multi-omics identifies virulence factors and drug targets.</title>
        <authorList>
            <person name="Singh P."/>
            <person name="Lonardi S."/>
            <person name="Liang Q."/>
            <person name="Vydyam P."/>
            <person name="Khabirova E."/>
            <person name="Fang T."/>
            <person name="Gihaz S."/>
            <person name="Thekkiniath J."/>
            <person name="Munshi M."/>
            <person name="Abel S."/>
            <person name="Ciampossin L."/>
            <person name="Batugedara G."/>
            <person name="Gupta M."/>
            <person name="Lu X.M."/>
            <person name="Lenz T."/>
            <person name="Chakravarty S."/>
            <person name="Cornillot E."/>
            <person name="Hu Y."/>
            <person name="Ma W."/>
            <person name="Gonzalez L.M."/>
            <person name="Sanchez S."/>
            <person name="Estrada K."/>
            <person name="Sanchez-Flores A."/>
            <person name="Montero E."/>
            <person name="Harb O.S."/>
            <person name="Le Roch K.G."/>
            <person name="Mamoun C.B."/>
        </authorList>
    </citation>
    <scope>NUCLEOTIDE SEQUENCE</scope>
    <source>
        <strain evidence="11">WA1</strain>
    </source>
</reference>
<evidence type="ECO:0000313" key="11">
    <source>
        <dbReference type="EMBL" id="KAK2194712.1"/>
    </source>
</evidence>
<dbReference type="PANTHER" id="PTHR11164">
    <property type="entry name" value="GLUTAMATE CYSTEINE LIGASE"/>
    <property type="match status" value="1"/>
</dbReference>
<dbReference type="Pfam" id="PF03074">
    <property type="entry name" value="GCS"/>
    <property type="match status" value="1"/>
</dbReference>